<accession>A0ABP9PG70</accession>
<evidence type="ECO:0000256" key="1">
    <source>
        <dbReference type="ARBA" id="ARBA00005953"/>
    </source>
</evidence>
<proteinExistence type="inferred from homology"/>
<organism evidence="4 5">
    <name type="scientific">Pseudonocardia eucalypti</name>
    <dbReference type="NCBI Taxonomy" id="648755"/>
    <lineage>
        <taxon>Bacteria</taxon>
        <taxon>Bacillati</taxon>
        <taxon>Actinomycetota</taxon>
        <taxon>Actinomycetes</taxon>
        <taxon>Pseudonocardiales</taxon>
        <taxon>Pseudonocardiaceae</taxon>
        <taxon>Pseudonocardia</taxon>
    </lineage>
</organism>
<dbReference type="PANTHER" id="PTHR31793:SF27">
    <property type="entry name" value="NOVEL THIOESTERASE SUPERFAMILY DOMAIN AND SAPOSIN A-TYPE DOMAIN CONTAINING PROTEIN (0610012H03RIK)"/>
    <property type="match status" value="1"/>
</dbReference>
<dbReference type="InterPro" id="IPR050563">
    <property type="entry name" value="4-hydroxybenzoyl-CoA_TE"/>
</dbReference>
<sequence>MFSFPVNVRYMEVDAQGVVFNGWYLTWFDEAMTYFLADRGLAYQAMVAQGFDVQLVRTEIDFKAGVRWGDQVEVLVSPSKLGNTSFALDFQVRRNGDEVTTNGRTTYVVVNTADYTKRPIPDALRKALGDPVPLH</sequence>
<keyword evidence="2" id="KW-0378">Hydrolase</keyword>
<feature type="domain" description="Thioesterase" evidence="3">
    <location>
        <begin position="16"/>
        <end position="99"/>
    </location>
</feature>
<gene>
    <name evidence="4" type="ORF">GCM10023321_04930</name>
</gene>
<dbReference type="Pfam" id="PF03061">
    <property type="entry name" value="4HBT"/>
    <property type="match status" value="1"/>
</dbReference>
<dbReference type="RefSeq" id="WP_345702495.1">
    <property type="nucleotide sequence ID" value="NZ_BAABJP010000001.1"/>
</dbReference>
<dbReference type="CDD" id="cd00586">
    <property type="entry name" value="4HBT"/>
    <property type="match status" value="1"/>
</dbReference>
<evidence type="ECO:0000313" key="4">
    <source>
        <dbReference type="EMBL" id="GAA5146066.1"/>
    </source>
</evidence>
<dbReference type="Gene3D" id="3.10.129.10">
    <property type="entry name" value="Hotdog Thioesterase"/>
    <property type="match status" value="1"/>
</dbReference>
<dbReference type="InterPro" id="IPR029069">
    <property type="entry name" value="HotDog_dom_sf"/>
</dbReference>
<keyword evidence="5" id="KW-1185">Reference proteome</keyword>
<name>A0ABP9PG70_9PSEU</name>
<reference evidence="5" key="1">
    <citation type="journal article" date="2019" name="Int. J. Syst. Evol. Microbiol.">
        <title>The Global Catalogue of Microorganisms (GCM) 10K type strain sequencing project: providing services to taxonomists for standard genome sequencing and annotation.</title>
        <authorList>
            <consortium name="The Broad Institute Genomics Platform"/>
            <consortium name="The Broad Institute Genome Sequencing Center for Infectious Disease"/>
            <person name="Wu L."/>
            <person name="Ma J."/>
        </authorList>
    </citation>
    <scope>NUCLEOTIDE SEQUENCE [LARGE SCALE GENOMIC DNA]</scope>
    <source>
        <strain evidence="5">JCM 18303</strain>
    </source>
</reference>
<protein>
    <submittedName>
        <fullName evidence="4">Thioesterase family protein</fullName>
    </submittedName>
</protein>
<evidence type="ECO:0000313" key="5">
    <source>
        <dbReference type="Proteomes" id="UP001428817"/>
    </source>
</evidence>
<dbReference type="InterPro" id="IPR006683">
    <property type="entry name" value="Thioestr_dom"/>
</dbReference>
<comment type="similarity">
    <text evidence="1">Belongs to the 4-hydroxybenzoyl-CoA thioesterase family.</text>
</comment>
<dbReference type="Proteomes" id="UP001428817">
    <property type="component" value="Unassembled WGS sequence"/>
</dbReference>
<dbReference type="SUPFAM" id="SSF54637">
    <property type="entry name" value="Thioesterase/thiol ester dehydrase-isomerase"/>
    <property type="match status" value="1"/>
</dbReference>
<dbReference type="PANTHER" id="PTHR31793">
    <property type="entry name" value="4-HYDROXYBENZOYL-COA THIOESTERASE FAMILY MEMBER"/>
    <property type="match status" value="1"/>
</dbReference>
<dbReference type="PIRSF" id="PIRSF003230">
    <property type="entry name" value="YbgC"/>
    <property type="match status" value="1"/>
</dbReference>
<evidence type="ECO:0000256" key="2">
    <source>
        <dbReference type="ARBA" id="ARBA00022801"/>
    </source>
</evidence>
<dbReference type="EMBL" id="BAABJP010000001">
    <property type="protein sequence ID" value="GAA5146066.1"/>
    <property type="molecule type" value="Genomic_DNA"/>
</dbReference>
<evidence type="ECO:0000259" key="3">
    <source>
        <dbReference type="Pfam" id="PF03061"/>
    </source>
</evidence>
<comment type="caution">
    <text evidence="4">The sequence shown here is derived from an EMBL/GenBank/DDBJ whole genome shotgun (WGS) entry which is preliminary data.</text>
</comment>
<dbReference type="InterPro" id="IPR006684">
    <property type="entry name" value="YbgC/YbaW"/>
</dbReference>